<proteinExistence type="predicted"/>
<dbReference type="EMBL" id="OY726397">
    <property type="protein sequence ID" value="CAJ1503959.1"/>
    <property type="molecule type" value="Genomic_DNA"/>
</dbReference>
<evidence type="ECO:0000313" key="3">
    <source>
        <dbReference type="Proteomes" id="UP001190465"/>
    </source>
</evidence>
<evidence type="ECO:0000256" key="1">
    <source>
        <dbReference type="SAM" id="Phobius"/>
    </source>
</evidence>
<reference evidence="2 3" key="1">
    <citation type="submission" date="2023-08" db="EMBL/GenBank/DDBJ databases">
        <authorList>
            <person name="Folkvardsen B D."/>
            <person name="Norman A."/>
        </authorList>
    </citation>
    <scope>NUCLEOTIDE SEQUENCE [LARGE SCALE GENOMIC DNA]</scope>
    <source>
        <strain evidence="2 3">Mu0053</strain>
    </source>
</reference>
<feature type="transmembrane region" description="Helical" evidence="1">
    <location>
        <begin position="69"/>
        <end position="95"/>
    </location>
</feature>
<dbReference type="RefSeq" id="WP_308478023.1">
    <property type="nucleotide sequence ID" value="NZ_OY726397.1"/>
</dbReference>
<protein>
    <submittedName>
        <fullName evidence="2">FxsA family protein</fullName>
    </submittedName>
</protein>
<dbReference type="PANTHER" id="PTHR35335">
    <property type="entry name" value="UPF0716 PROTEIN FXSA"/>
    <property type="match status" value="1"/>
</dbReference>
<keyword evidence="1" id="KW-0812">Transmembrane</keyword>
<dbReference type="Pfam" id="PF04186">
    <property type="entry name" value="FxsA"/>
    <property type="match status" value="1"/>
</dbReference>
<dbReference type="NCBIfam" id="NF008528">
    <property type="entry name" value="PRK11463.1-2"/>
    <property type="match status" value="1"/>
</dbReference>
<gene>
    <name evidence="2" type="ORF">MU0053_002566</name>
</gene>
<feature type="transmembrane region" description="Helical" evidence="1">
    <location>
        <begin position="30"/>
        <end position="48"/>
    </location>
</feature>
<dbReference type="InterPro" id="IPR007313">
    <property type="entry name" value="FxsA"/>
</dbReference>
<dbReference type="Proteomes" id="UP001190465">
    <property type="component" value="Chromosome"/>
</dbReference>
<keyword evidence="1" id="KW-0472">Membrane</keyword>
<keyword evidence="3" id="KW-1185">Reference proteome</keyword>
<name>A0ABM9LSH6_9MYCO</name>
<sequence length="144" mass="15360">MLKRLFFLYVVLELAVIVALTATIGFGWTVLLLTGVFVLGLVLAGSQARRQLAHLQRGMTDPRAQVTDSALVALGTVLVFIPGLVTTAAGLLMLAPPTRSVMRPVAAGLAARGLSRHVSFVGARRDYIDGEVVEVYPVLPPKPE</sequence>
<evidence type="ECO:0000313" key="2">
    <source>
        <dbReference type="EMBL" id="CAJ1503959.1"/>
    </source>
</evidence>
<dbReference type="PANTHER" id="PTHR35335:SF1">
    <property type="entry name" value="UPF0716 PROTEIN FXSA"/>
    <property type="match status" value="1"/>
</dbReference>
<feature type="transmembrane region" description="Helical" evidence="1">
    <location>
        <begin position="5"/>
        <end position="24"/>
    </location>
</feature>
<organism evidence="2 3">
    <name type="scientific">[Mycobacterium] burgundiense</name>
    <dbReference type="NCBI Taxonomy" id="3064286"/>
    <lineage>
        <taxon>Bacteria</taxon>
        <taxon>Bacillati</taxon>
        <taxon>Actinomycetota</taxon>
        <taxon>Actinomycetes</taxon>
        <taxon>Mycobacteriales</taxon>
        <taxon>Mycobacteriaceae</taxon>
        <taxon>Mycolicibacterium</taxon>
    </lineage>
</organism>
<accession>A0ABM9LSH6</accession>
<keyword evidence="1" id="KW-1133">Transmembrane helix</keyword>